<name>A0A1R3KTY6_9ROSI</name>
<sequence>MAEPSNQVLIGWSTKFYREWRPPPLAGLKKRGACYRNLFFTSERSLTDGMDNAPRRWVCVEPLCWEHLLRREIQARLSRPNSKPERGRKQGMGY</sequence>
<dbReference type="Proteomes" id="UP000187203">
    <property type="component" value="Unassembled WGS sequence"/>
</dbReference>
<reference evidence="2" key="1">
    <citation type="submission" date="2013-09" db="EMBL/GenBank/DDBJ databases">
        <title>Corchorus olitorius genome sequencing.</title>
        <authorList>
            <person name="Alam M."/>
            <person name="Haque M.S."/>
            <person name="Islam M.S."/>
            <person name="Emdad E.M."/>
            <person name="Islam M.M."/>
            <person name="Ahmed B."/>
            <person name="Halim A."/>
            <person name="Hossen Q.M.M."/>
            <person name="Hossain M.Z."/>
            <person name="Ahmed R."/>
            <person name="Khan M.M."/>
            <person name="Islam R."/>
            <person name="Rashid M.M."/>
            <person name="Khan S.A."/>
            <person name="Rahman M.S."/>
            <person name="Alam M."/>
            <person name="Yahiya A.S."/>
            <person name="Khan M.S."/>
            <person name="Azam M.S."/>
            <person name="Haque T."/>
            <person name="Lashkar M.Z.H."/>
            <person name="Akhand A.I."/>
            <person name="Morshed G."/>
            <person name="Roy S."/>
            <person name="Uddin K.S."/>
            <person name="Rabeya T."/>
            <person name="Hossain A.S."/>
            <person name="Chowdhury A."/>
            <person name="Snigdha A.R."/>
            <person name="Mortoza M.S."/>
            <person name="Matin S.A."/>
            <person name="Hoque S.M.E."/>
            <person name="Islam M.K."/>
            <person name="Roy D.K."/>
            <person name="Haider R."/>
            <person name="Moosa M.M."/>
            <person name="Elias S.M."/>
            <person name="Hasan A.M."/>
            <person name="Jahan S."/>
            <person name="Shafiuddin M."/>
            <person name="Mahmood N."/>
            <person name="Shommy N.S."/>
        </authorList>
    </citation>
    <scope>NUCLEOTIDE SEQUENCE [LARGE SCALE GENOMIC DNA]</scope>
    <source>
        <strain evidence="2">cv. O-4</strain>
    </source>
</reference>
<dbReference type="AlphaFoldDB" id="A0A1R3KTY6"/>
<keyword evidence="2" id="KW-1185">Reference proteome</keyword>
<accession>A0A1R3KTY6</accession>
<protein>
    <submittedName>
        <fullName evidence="1">Uncharacterized protein</fullName>
    </submittedName>
</protein>
<proteinExistence type="predicted"/>
<gene>
    <name evidence="1" type="ORF">COLO4_04434</name>
</gene>
<evidence type="ECO:0000313" key="2">
    <source>
        <dbReference type="Proteomes" id="UP000187203"/>
    </source>
</evidence>
<organism evidence="1 2">
    <name type="scientific">Corchorus olitorius</name>
    <dbReference type="NCBI Taxonomy" id="93759"/>
    <lineage>
        <taxon>Eukaryota</taxon>
        <taxon>Viridiplantae</taxon>
        <taxon>Streptophyta</taxon>
        <taxon>Embryophyta</taxon>
        <taxon>Tracheophyta</taxon>
        <taxon>Spermatophyta</taxon>
        <taxon>Magnoliopsida</taxon>
        <taxon>eudicotyledons</taxon>
        <taxon>Gunneridae</taxon>
        <taxon>Pentapetalae</taxon>
        <taxon>rosids</taxon>
        <taxon>malvids</taxon>
        <taxon>Malvales</taxon>
        <taxon>Malvaceae</taxon>
        <taxon>Grewioideae</taxon>
        <taxon>Apeibeae</taxon>
        <taxon>Corchorus</taxon>
    </lineage>
</organism>
<evidence type="ECO:0000313" key="1">
    <source>
        <dbReference type="EMBL" id="OMP10561.1"/>
    </source>
</evidence>
<dbReference type="EMBL" id="AWUE01011523">
    <property type="protein sequence ID" value="OMP10561.1"/>
    <property type="molecule type" value="Genomic_DNA"/>
</dbReference>
<comment type="caution">
    <text evidence="1">The sequence shown here is derived from an EMBL/GenBank/DDBJ whole genome shotgun (WGS) entry which is preliminary data.</text>
</comment>